<dbReference type="EMBL" id="MT143706">
    <property type="protein sequence ID" value="QJB01219.1"/>
    <property type="molecule type" value="Genomic_DNA"/>
</dbReference>
<name>A0A6M3MHL5_9ZZZZ</name>
<dbReference type="EMBL" id="MT143895">
    <property type="protein sequence ID" value="QJB05173.1"/>
    <property type="molecule type" value="Genomic_DNA"/>
</dbReference>
<reference evidence="2" key="1">
    <citation type="submission" date="2020-03" db="EMBL/GenBank/DDBJ databases">
        <title>The deep terrestrial virosphere.</title>
        <authorList>
            <person name="Holmfeldt K."/>
            <person name="Nilsson E."/>
            <person name="Simone D."/>
            <person name="Lopez-Fernandez M."/>
            <person name="Wu X."/>
            <person name="de Brujin I."/>
            <person name="Lundin D."/>
            <person name="Andersson A."/>
            <person name="Bertilsson S."/>
            <person name="Dopson M."/>
        </authorList>
    </citation>
    <scope>NUCLEOTIDE SEQUENCE</scope>
    <source>
        <strain evidence="1">MM171A00126</strain>
        <strain evidence="2">MM171B00120</strain>
    </source>
</reference>
<dbReference type="AlphaFoldDB" id="A0A6M3MHL5"/>
<protein>
    <submittedName>
        <fullName evidence="2">Uncharacterized protein</fullName>
    </submittedName>
</protein>
<proteinExistence type="predicted"/>
<evidence type="ECO:0000313" key="2">
    <source>
        <dbReference type="EMBL" id="QJB05173.1"/>
    </source>
</evidence>
<accession>A0A6M3MHL5</accession>
<gene>
    <name evidence="1" type="ORF">MM171A00126_0059</name>
    <name evidence="2" type="ORF">MM171B00120_0069</name>
</gene>
<sequence>MSDHIYDPYSGCGFGRFHSCRVCGTSKHSGYYWLAGYKSKAEPPCKAWTLDPDWKAQAIPAPITEA</sequence>
<evidence type="ECO:0000313" key="1">
    <source>
        <dbReference type="EMBL" id="QJB01219.1"/>
    </source>
</evidence>
<organism evidence="2">
    <name type="scientific">viral metagenome</name>
    <dbReference type="NCBI Taxonomy" id="1070528"/>
    <lineage>
        <taxon>unclassified sequences</taxon>
        <taxon>metagenomes</taxon>
        <taxon>organismal metagenomes</taxon>
    </lineage>
</organism>